<evidence type="ECO:0000313" key="7">
    <source>
        <dbReference type="Proteomes" id="UP000193986"/>
    </source>
</evidence>
<dbReference type="PROSITE" id="PS51821">
    <property type="entry name" value="VELVET"/>
    <property type="match status" value="1"/>
</dbReference>
<dbReference type="PANTHER" id="PTHR33572:SF15">
    <property type="entry name" value="VELVET DOMAIN-CONTAINING PROTEIN"/>
    <property type="match status" value="1"/>
</dbReference>
<reference evidence="6 7" key="1">
    <citation type="submission" date="2016-07" db="EMBL/GenBank/DDBJ databases">
        <title>Pervasive Adenine N6-methylation of Active Genes in Fungi.</title>
        <authorList>
            <consortium name="DOE Joint Genome Institute"/>
            <person name="Mondo S.J."/>
            <person name="Dannebaum R.O."/>
            <person name="Kuo R.C."/>
            <person name="Labutti K."/>
            <person name="Haridas S."/>
            <person name="Kuo A."/>
            <person name="Salamov A."/>
            <person name="Ahrendt S.R."/>
            <person name="Lipzen A."/>
            <person name="Sullivan W."/>
            <person name="Andreopoulos W.B."/>
            <person name="Clum A."/>
            <person name="Lindquist E."/>
            <person name="Daum C."/>
            <person name="Ramamoorthy G.K."/>
            <person name="Gryganskyi A."/>
            <person name="Culley D."/>
            <person name="Magnuson J.K."/>
            <person name="James T.Y."/>
            <person name="O'Malley M.A."/>
            <person name="Stajich J.E."/>
            <person name="Spatafora J.W."/>
            <person name="Visel A."/>
            <person name="Grigoriev I.V."/>
        </authorList>
    </citation>
    <scope>NUCLEOTIDE SEQUENCE [LARGE SCALE GENOMIC DNA]</scope>
    <source>
        <strain evidence="6 7">68-887.2</strain>
    </source>
</reference>
<dbReference type="STRING" id="71784.A0A1Y2AQF9"/>
<comment type="subcellular location">
    <subcellularLocation>
        <location evidence="1">Nucleus</location>
    </subcellularLocation>
</comment>
<sequence length="187" mass="20619">MNLGEINFSDHGRTYRITPIQHPIRSSAFHNAYLSRIPLAPPLIIQLDCWGSDGQLTIPHDELPFLVCHLTLQTPSGDDATLVRSPQDEVVAMLYGTLVAAPAEMNDLTGAAGVYFAFPDVSVRYVGRFRLRASLMRITGGPPLDTCITETIGIVENSDYVAPPVTDLTRHFDSQGIIRFGLPRAEW</sequence>
<comment type="caution">
    <text evidence="6">The sequence shown here is derived from an EMBL/GenBank/DDBJ whole genome shotgun (WGS) entry which is preliminary data.</text>
</comment>
<dbReference type="GO" id="GO:0005634">
    <property type="term" value="C:nucleus"/>
    <property type="evidence" value="ECO:0007669"/>
    <property type="project" value="UniProtKB-SubCell"/>
</dbReference>
<dbReference type="EMBL" id="MCFC01000064">
    <property type="protein sequence ID" value="ORY24781.1"/>
    <property type="molecule type" value="Genomic_DNA"/>
</dbReference>
<dbReference type="Proteomes" id="UP000193986">
    <property type="component" value="Unassembled WGS sequence"/>
</dbReference>
<evidence type="ECO:0000256" key="1">
    <source>
        <dbReference type="ARBA" id="ARBA00004123"/>
    </source>
</evidence>
<evidence type="ECO:0000256" key="3">
    <source>
        <dbReference type="ARBA" id="ARBA00023163"/>
    </source>
</evidence>
<name>A0A1Y2AQF9_9TREE</name>
<accession>A0A1Y2AQF9</accession>
<gene>
    <name evidence="6" type="ORF">BCR39DRAFT_315454</name>
</gene>
<keyword evidence="7" id="KW-1185">Reference proteome</keyword>
<organism evidence="6 7">
    <name type="scientific">Naematelia encephala</name>
    <dbReference type="NCBI Taxonomy" id="71784"/>
    <lineage>
        <taxon>Eukaryota</taxon>
        <taxon>Fungi</taxon>
        <taxon>Dikarya</taxon>
        <taxon>Basidiomycota</taxon>
        <taxon>Agaricomycotina</taxon>
        <taxon>Tremellomycetes</taxon>
        <taxon>Tremellales</taxon>
        <taxon>Naemateliaceae</taxon>
        <taxon>Naematelia</taxon>
    </lineage>
</organism>
<dbReference type="Gene3D" id="2.60.40.3960">
    <property type="entry name" value="Velvet domain"/>
    <property type="match status" value="1"/>
</dbReference>
<evidence type="ECO:0000313" key="6">
    <source>
        <dbReference type="EMBL" id="ORY24781.1"/>
    </source>
</evidence>
<keyword evidence="4" id="KW-0539">Nucleus</keyword>
<dbReference type="AlphaFoldDB" id="A0A1Y2AQF9"/>
<feature type="domain" description="Velvet" evidence="5">
    <location>
        <begin position="9"/>
        <end position="182"/>
    </location>
</feature>
<keyword evidence="3" id="KW-0804">Transcription</keyword>
<keyword evidence="2" id="KW-0805">Transcription regulation</keyword>
<dbReference type="InterPro" id="IPR037525">
    <property type="entry name" value="Velvet_dom"/>
</dbReference>
<dbReference type="PANTHER" id="PTHR33572">
    <property type="entry name" value="SPORE DEVELOPMENT REGULATOR VOSA"/>
    <property type="match status" value="1"/>
</dbReference>
<dbReference type="OrthoDB" id="3056235at2759"/>
<protein>
    <submittedName>
        <fullName evidence="6">Velvet factor</fullName>
    </submittedName>
</protein>
<dbReference type="Pfam" id="PF11754">
    <property type="entry name" value="Velvet"/>
    <property type="match status" value="1"/>
</dbReference>
<evidence type="ECO:0000259" key="5">
    <source>
        <dbReference type="PROSITE" id="PS51821"/>
    </source>
</evidence>
<dbReference type="InterPro" id="IPR021740">
    <property type="entry name" value="Velvet"/>
</dbReference>
<dbReference type="InterPro" id="IPR038491">
    <property type="entry name" value="Velvet_dom_sf"/>
</dbReference>
<proteinExistence type="predicted"/>
<evidence type="ECO:0000256" key="4">
    <source>
        <dbReference type="ARBA" id="ARBA00023242"/>
    </source>
</evidence>
<evidence type="ECO:0000256" key="2">
    <source>
        <dbReference type="ARBA" id="ARBA00023015"/>
    </source>
</evidence>
<dbReference type="InParanoid" id="A0A1Y2AQF9"/>